<evidence type="ECO:0000256" key="5">
    <source>
        <dbReference type="ARBA" id="ARBA00023002"/>
    </source>
</evidence>
<organism evidence="9 10">
    <name type="scientific">Facklamia lactis</name>
    <dbReference type="NCBI Taxonomy" id="2749967"/>
    <lineage>
        <taxon>Bacteria</taxon>
        <taxon>Bacillati</taxon>
        <taxon>Bacillota</taxon>
        <taxon>Bacilli</taxon>
        <taxon>Lactobacillales</taxon>
        <taxon>Aerococcaceae</taxon>
        <taxon>Facklamia</taxon>
    </lineage>
</organism>
<evidence type="ECO:0000259" key="8">
    <source>
        <dbReference type="Pfam" id="PF00171"/>
    </source>
</evidence>
<dbReference type="Gene3D" id="3.40.605.10">
    <property type="entry name" value="Aldehyde Dehydrogenase, Chain A, domain 1"/>
    <property type="match status" value="1"/>
</dbReference>
<evidence type="ECO:0000256" key="3">
    <source>
        <dbReference type="ARBA" id="ARBA00022650"/>
    </source>
</evidence>
<dbReference type="Gene3D" id="3.40.309.10">
    <property type="entry name" value="Aldehyde Dehydrogenase, Chain A, domain 2"/>
    <property type="match status" value="1"/>
</dbReference>
<comment type="caution">
    <text evidence="9">The sequence shown here is derived from an EMBL/GenBank/DDBJ whole genome shotgun (WGS) entry which is preliminary data.</text>
</comment>
<evidence type="ECO:0000256" key="4">
    <source>
        <dbReference type="ARBA" id="ARBA00022857"/>
    </source>
</evidence>
<keyword evidence="10" id="KW-1185">Reference proteome</keyword>
<dbReference type="PANTHER" id="PTHR11063">
    <property type="entry name" value="GLUTAMATE SEMIALDEHYDE DEHYDROGENASE"/>
    <property type="match status" value="1"/>
</dbReference>
<keyword evidence="7" id="KW-0963">Cytoplasm</keyword>
<accession>A0ABS0LS51</accession>
<keyword evidence="3 7" id="KW-0641">Proline biosynthesis</keyword>
<dbReference type="InterPro" id="IPR015590">
    <property type="entry name" value="Aldehyde_DH_dom"/>
</dbReference>
<name>A0ABS0LS51_9LACT</name>
<dbReference type="PANTHER" id="PTHR11063:SF8">
    <property type="entry name" value="DELTA-1-PYRROLINE-5-CARBOXYLATE SYNTHASE"/>
    <property type="match status" value="1"/>
</dbReference>
<gene>
    <name evidence="7" type="primary">proA</name>
    <name evidence="9" type="ORF">HZY91_05235</name>
</gene>
<evidence type="ECO:0000256" key="6">
    <source>
        <dbReference type="ARBA" id="ARBA00049024"/>
    </source>
</evidence>
<feature type="domain" description="Aldehyde dehydrogenase" evidence="8">
    <location>
        <begin position="12"/>
        <end position="288"/>
    </location>
</feature>
<keyword evidence="2 7" id="KW-0028">Amino-acid biosynthesis</keyword>
<keyword evidence="4 7" id="KW-0521">NADP</keyword>
<comment type="function">
    <text evidence="7">Catalyzes the NADPH-dependent reduction of L-glutamate 5-phosphate into L-glutamate 5-semialdehyde and phosphate. The product spontaneously undergoes cyclization to form 1-pyrroline-5-carboxylate.</text>
</comment>
<dbReference type="InterPro" id="IPR012134">
    <property type="entry name" value="Glu-5-SA_DH"/>
</dbReference>
<dbReference type="EC" id="1.2.1.41" evidence="7"/>
<keyword evidence="5 7" id="KW-0560">Oxidoreductase</keyword>
<evidence type="ECO:0000256" key="2">
    <source>
        <dbReference type="ARBA" id="ARBA00022605"/>
    </source>
</evidence>
<evidence type="ECO:0000313" key="9">
    <source>
        <dbReference type="EMBL" id="MBG9986295.1"/>
    </source>
</evidence>
<dbReference type="InterPro" id="IPR016162">
    <property type="entry name" value="Ald_DH_N"/>
</dbReference>
<dbReference type="NCBIfam" id="NF001221">
    <property type="entry name" value="PRK00197.1"/>
    <property type="match status" value="1"/>
</dbReference>
<dbReference type="HAMAP" id="MF_00412">
    <property type="entry name" value="ProA"/>
    <property type="match status" value="1"/>
</dbReference>
<dbReference type="InterPro" id="IPR000965">
    <property type="entry name" value="GPR_dom"/>
</dbReference>
<comment type="catalytic activity">
    <reaction evidence="6 7">
        <text>L-glutamate 5-semialdehyde + phosphate + NADP(+) = L-glutamyl 5-phosphate + NADPH + H(+)</text>
        <dbReference type="Rhea" id="RHEA:19541"/>
        <dbReference type="ChEBI" id="CHEBI:15378"/>
        <dbReference type="ChEBI" id="CHEBI:43474"/>
        <dbReference type="ChEBI" id="CHEBI:57783"/>
        <dbReference type="ChEBI" id="CHEBI:58066"/>
        <dbReference type="ChEBI" id="CHEBI:58274"/>
        <dbReference type="ChEBI" id="CHEBI:58349"/>
        <dbReference type="EC" id="1.2.1.41"/>
    </reaction>
</comment>
<sequence>MTVEFSEKLIDMGKQAKEAARFLRKATTLEKKKVLNLMADSIEENAEKIKQANYQDVLNARENGMAPAMLERLTLDDKRLKAMAEGLRKIAQLEDPLAQANKQWKNDNGLMITQRPVPLGVIGIIYESRPNVTADATGLCLKAGNVVLLRGGKEAIASNEAIVEALHMALEEVGFPKESVQLITNPDRQLVTQLMQMNDYVDCLIPRGGAGLIQNVVKNATVPVIETGVGNVHIYIHESADYETARDIVLNAKIQRPSVCNAVESLLVDQAFAERYLSSLGNALYDGNVELVGDEKVRKLIPFATVAHEEEYETEFLDLKLAIKVVANYDEAIQHIEKYSSGHSEAIITSDYQIAQDFLNDIDAAVVYVNASTRFTDGEVFGFGAEIGISTQKLHARGPMGLEALTSYKYTIEGSGQIRE</sequence>
<evidence type="ECO:0000313" key="10">
    <source>
        <dbReference type="Proteomes" id="UP000721415"/>
    </source>
</evidence>
<comment type="pathway">
    <text evidence="1 7">Amino-acid biosynthesis; L-proline biosynthesis; L-glutamate 5-semialdehyde from L-glutamate: step 2/2.</text>
</comment>
<reference evidence="9 10" key="1">
    <citation type="submission" date="2020-07" db="EMBL/GenBank/DDBJ databases">
        <title>Facklamia lactis sp. nov., isolated from raw milk.</title>
        <authorList>
            <person name="Doll E.V."/>
            <person name="Huptas C."/>
            <person name="Staib L."/>
            <person name="Wenning M."/>
            <person name="Scherer S."/>
        </authorList>
    </citation>
    <scope>NUCLEOTIDE SEQUENCE [LARGE SCALE GENOMIC DNA]</scope>
    <source>
        <strain evidence="9 10">DSM 111018</strain>
    </source>
</reference>
<dbReference type="Proteomes" id="UP000721415">
    <property type="component" value="Unassembled WGS sequence"/>
</dbReference>
<evidence type="ECO:0000256" key="7">
    <source>
        <dbReference type="HAMAP-Rule" id="MF_00412"/>
    </source>
</evidence>
<dbReference type="Pfam" id="PF00171">
    <property type="entry name" value="Aldedh"/>
    <property type="match status" value="1"/>
</dbReference>
<dbReference type="PROSITE" id="PS01223">
    <property type="entry name" value="PROA"/>
    <property type="match status" value="1"/>
</dbReference>
<proteinExistence type="inferred from homology"/>
<comment type="subcellular location">
    <subcellularLocation>
        <location evidence="7">Cytoplasm</location>
    </subcellularLocation>
</comment>
<protein>
    <recommendedName>
        <fullName evidence="7">Gamma-glutamyl phosphate reductase</fullName>
        <shortName evidence="7">GPR</shortName>
        <ecNumber evidence="7">1.2.1.41</ecNumber>
    </recommendedName>
    <alternativeName>
        <fullName evidence="7">Glutamate-5-semialdehyde dehydrogenase</fullName>
    </alternativeName>
    <alternativeName>
        <fullName evidence="7">Glutamyl-gamma-semialdehyde dehydrogenase</fullName>
        <shortName evidence="7">GSA dehydrogenase</shortName>
    </alternativeName>
</protein>
<dbReference type="InterPro" id="IPR016163">
    <property type="entry name" value="Ald_DH_C"/>
</dbReference>
<dbReference type="PIRSF" id="PIRSF000151">
    <property type="entry name" value="GPR"/>
    <property type="match status" value="1"/>
</dbReference>
<dbReference type="InterPro" id="IPR020593">
    <property type="entry name" value="G-glutamylP_reductase_CS"/>
</dbReference>
<dbReference type="NCBIfam" id="TIGR00407">
    <property type="entry name" value="proA"/>
    <property type="match status" value="1"/>
</dbReference>
<dbReference type="CDD" id="cd07079">
    <property type="entry name" value="ALDH_F18-19_ProA-GPR"/>
    <property type="match status" value="1"/>
</dbReference>
<evidence type="ECO:0000256" key="1">
    <source>
        <dbReference type="ARBA" id="ARBA00004985"/>
    </source>
</evidence>
<dbReference type="EMBL" id="JACBXQ010000002">
    <property type="protein sequence ID" value="MBG9986295.1"/>
    <property type="molecule type" value="Genomic_DNA"/>
</dbReference>
<dbReference type="SUPFAM" id="SSF53720">
    <property type="entry name" value="ALDH-like"/>
    <property type="match status" value="1"/>
</dbReference>
<dbReference type="InterPro" id="IPR016161">
    <property type="entry name" value="Ald_DH/histidinol_DH"/>
</dbReference>
<comment type="similarity">
    <text evidence="7">Belongs to the gamma-glutamyl phosphate reductase family.</text>
</comment>
<dbReference type="GO" id="GO:0004350">
    <property type="term" value="F:glutamate-5-semialdehyde dehydrogenase activity"/>
    <property type="evidence" value="ECO:0007669"/>
    <property type="project" value="UniProtKB-EC"/>
</dbReference>
<dbReference type="RefSeq" id="WP_197115197.1">
    <property type="nucleotide sequence ID" value="NZ_JACBXQ010000002.1"/>
</dbReference>